<organism evidence="1 2">
    <name type="scientific">Boeremia exigua</name>
    <dbReference type="NCBI Taxonomy" id="749465"/>
    <lineage>
        <taxon>Eukaryota</taxon>
        <taxon>Fungi</taxon>
        <taxon>Dikarya</taxon>
        <taxon>Ascomycota</taxon>
        <taxon>Pezizomycotina</taxon>
        <taxon>Dothideomycetes</taxon>
        <taxon>Pleosporomycetidae</taxon>
        <taxon>Pleosporales</taxon>
        <taxon>Pleosporineae</taxon>
        <taxon>Didymellaceae</taxon>
        <taxon>Boeremia</taxon>
    </lineage>
</organism>
<gene>
    <name evidence="1" type="ORF">OPT61_g134</name>
</gene>
<accession>A0ACC2IV88</accession>
<proteinExistence type="predicted"/>
<reference evidence="1" key="1">
    <citation type="submission" date="2022-11" db="EMBL/GenBank/DDBJ databases">
        <title>Genome Sequence of Boeremia exigua.</title>
        <authorList>
            <person name="Buettner E."/>
        </authorList>
    </citation>
    <scope>NUCLEOTIDE SEQUENCE</scope>
    <source>
        <strain evidence="1">CU02</strain>
    </source>
</reference>
<dbReference type="Proteomes" id="UP001153331">
    <property type="component" value="Unassembled WGS sequence"/>
</dbReference>
<name>A0ACC2IV88_9PLEO</name>
<evidence type="ECO:0000313" key="1">
    <source>
        <dbReference type="EMBL" id="KAJ8118992.1"/>
    </source>
</evidence>
<keyword evidence="2" id="KW-1185">Reference proteome</keyword>
<protein>
    <submittedName>
        <fullName evidence="1">Uncharacterized protein</fullName>
    </submittedName>
</protein>
<comment type="caution">
    <text evidence="1">The sequence shown here is derived from an EMBL/GenBank/DDBJ whole genome shotgun (WGS) entry which is preliminary data.</text>
</comment>
<sequence>MTTAHRPTFDPARGKEAQRGPAYHQRLLPAHTTLKHRQAGQGGDADGYQRDLRAELLEAEARHFAKKNGTYVEPEAATDSSSAPKRQIEDVAAEEGDEDEATAKKRRIEVLEKYRDIDADDSSEESESSDEDDDDEEDETAALMRELEKIKKERAEAKAKEEQERAAEEEEQREIDVARGNPLLNKNDFAMKRRWDDDVVFKNQARGTEDRNKKKEFINDMLRSDFHKKFMPPTYGAGFGNKRASIPADTQTSTSPQGTNPPTDTDAAPRFDTQTTHGSAPYSNAHTYGSASTAGAGWGNKTGSFGDEGEGGHDSVVGRVMERVGGVLHSSGLVRKGEEKRAGA</sequence>
<dbReference type="EMBL" id="JAPHNI010000004">
    <property type="protein sequence ID" value="KAJ8118992.1"/>
    <property type="molecule type" value="Genomic_DNA"/>
</dbReference>
<evidence type="ECO:0000313" key="2">
    <source>
        <dbReference type="Proteomes" id="UP001153331"/>
    </source>
</evidence>